<dbReference type="OrthoDB" id="1749531at2759"/>
<dbReference type="EMBL" id="BDDD01009291">
    <property type="protein sequence ID" value="GAV92280.1"/>
    <property type="molecule type" value="Genomic_DNA"/>
</dbReference>
<evidence type="ECO:0000313" key="2">
    <source>
        <dbReference type="Proteomes" id="UP000187406"/>
    </source>
</evidence>
<organism evidence="1 2">
    <name type="scientific">Cephalotus follicularis</name>
    <name type="common">Albany pitcher plant</name>
    <dbReference type="NCBI Taxonomy" id="3775"/>
    <lineage>
        <taxon>Eukaryota</taxon>
        <taxon>Viridiplantae</taxon>
        <taxon>Streptophyta</taxon>
        <taxon>Embryophyta</taxon>
        <taxon>Tracheophyta</taxon>
        <taxon>Spermatophyta</taxon>
        <taxon>Magnoliopsida</taxon>
        <taxon>eudicotyledons</taxon>
        <taxon>Gunneridae</taxon>
        <taxon>Pentapetalae</taxon>
        <taxon>rosids</taxon>
        <taxon>fabids</taxon>
        <taxon>Oxalidales</taxon>
        <taxon>Cephalotaceae</taxon>
        <taxon>Cephalotus</taxon>
    </lineage>
</organism>
<name>A0A1Q3DIE4_CEPFO</name>
<gene>
    <name evidence="1" type="ORF">CFOL_v3_35661</name>
</gene>
<evidence type="ECO:0000313" key="1">
    <source>
        <dbReference type="EMBL" id="GAV92280.1"/>
    </source>
</evidence>
<proteinExistence type="predicted"/>
<feature type="non-terminal residue" evidence="1">
    <location>
        <position position="1"/>
    </location>
</feature>
<dbReference type="InParanoid" id="A0A1Q3DIE4"/>
<reference evidence="2" key="1">
    <citation type="submission" date="2016-04" db="EMBL/GenBank/DDBJ databases">
        <title>Cephalotus genome sequencing.</title>
        <authorList>
            <person name="Fukushima K."/>
            <person name="Hasebe M."/>
            <person name="Fang X."/>
        </authorList>
    </citation>
    <scope>NUCLEOTIDE SEQUENCE [LARGE SCALE GENOMIC DNA]</scope>
    <source>
        <strain evidence="2">cv. St1</strain>
    </source>
</reference>
<keyword evidence="2" id="KW-1185">Reference proteome</keyword>
<sequence>QTTTIDEYQNQFEKLSNKVIGLSEDWFISTFVSGLWTELRRKLLVAQPVSLMQAMSLAKMQEKDFLELQKYLKPSWPKVQVNGGISKNPTVTITTSTRHFHFSANQEVFCYRD</sequence>
<comment type="caution">
    <text evidence="1">The sequence shown here is derived from an EMBL/GenBank/DDBJ whole genome shotgun (WGS) entry which is preliminary data.</text>
</comment>
<protein>
    <submittedName>
        <fullName evidence="1">Uncharacterized protein</fullName>
    </submittedName>
</protein>
<dbReference type="AlphaFoldDB" id="A0A1Q3DIE4"/>
<dbReference type="Proteomes" id="UP000187406">
    <property type="component" value="Unassembled WGS sequence"/>
</dbReference>
<accession>A0A1Q3DIE4</accession>